<feature type="compositionally biased region" description="Low complexity" evidence="1">
    <location>
        <begin position="91"/>
        <end position="113"/>
    </location>
</feature>
<feature type="compositionally biased region" description="Acidic residues" evidence="1">
    <location>
        <begin position="78"/>
        <end position="88"/>
    </location>
</feature>
<accession>A0A168K4C1</accession>
<keyword evidence="3" id="KW-1185">Reference proteome</keyword>
<comment type="caution">
    <text evidence="2">The sequence shown here is derived from an EMBL/GenBank/DDBJ whole genome shotgun (WGS) entry which is preliminary data.</text>
</comment>
<feature type="compositionally biased region" description="Polar residues" evidence="1">
    <location>
        <begin position="1"/>
        <end position="10"/>
    </location>
</feature>
<dbReference type="VEuPathDB" id="FungiDB:MUCCIDRAFT_82363"/>
<dbReference type="AlphaFoldDB" id="A0A168K4C1"/>
<dbReference type="OrthoDB" id="5569779at2759"/>
<dbReference type="EMBL" id="AMYB01000005">
    <property type="protein sequence ID" value="OAD01984.1"/>
    <property type="molecule type" value="Genomic_DNA"/>
</dbReference>
<evidence type="ECO:0000313" key="3">
    <source>
        <dbReference type="Proteomes" id="UP000077051"/>
    </source>
</evidence>
<evidence type="ECO:0000313" key="2">
    <source>
        <dbReference type="EMBL" id="OAD01984.1"/>
    </source>
</evidence>
<evidence type="ECO:0000256" key="1">
    <source>
        <dbReference type="SAM" id="MobiDB-lite"/>
    </source>
</evidence>
<proteinExistence type="predicted"/>
<organism evidence="2 3">
    <name type="scientific">Mucor lusitanicus CBS 277.49</name>
    <dbReference type="NCBI Taxonomy" id="747725"/>
    <lineage>
        <taxon>Eukaryota</taxon>
        <taxon>Fungi</taxon>
        <taxon>Fungi incertae sedis</taxon>
        <taxon>Mucoromycota</taxon>
        <taxon>Mucoromycotina</taxon>
        <taxon>Mucoromycetes</taxon>
        <taxon>Mucorales</taxon>
        <taxon>Mucorineae</taxon>
        <taxon>Mucoraceae</taxon>
        <taxon>Mucor</taxon>
    </lineage>
</organism>
<dbReference type="Proteomes" id="UP000077051">
    <property type="component" value="Unassembled WGS sequence"/>
</dbReference>
<reference evidence="2 3" key="1">
    <citation type="submission" date="2015-06" db="EMBL/GenBank/DDBJ databases">
        <title>Expansion of signal transduction pathways in fungi by whole-genome duplication.</title>
        <authorList>
            <consortium name="DOE Joint Genome Institute"/>
            <person name="Corrochano L.M."/>
            <person name="Kuo A."/>
            <person name="Marcet-Houben M."/>
            <person name="Polaino S."/>
            <person name="Salamov A."/>
            <person name="Villalobos J.M."/>
            <person name="Alvarez M.I."/>
            <person name="Avalos J."/>
            <person name="Benito E.P."/>
            <person name="Benoit I."/>
            <person name="Burger G."/>
            <person name="Camino L.P."/>
            <person name="Canovas D."/>
            <person name="Cerda-Olmedo E."/>
            <person name="Cheng J.-F."/>
            <person name="Dominguez A."/>
            <person name="Elias M."/>
            <person name="Eslava A.P."/>
            <person name="Glaser F."/>
            <person name="Grimwood J."/>
            <person name="Gutierrez G."/>
            <person name="Heitman J."/>
            <person name="Henrissat B."/>
            <person name="Iturriaga E.A."/>
            <person name="Lang B.F."/>
            <person name="Lavin J.L."/>
            <person name="Lee S."/>
            <person name="Li W."/>
            <person name="Lindquist E."/>
            <person name="Lopez-Garcia S."/>
            <person name="Luque E.M."/>
            <person name="Marcos A.T."/>
            <person name="Martin J."/>
            <person name="Mccluskey K."/>
            <person name="Medina H.R."/>
            <person name="Miralles-Duran A."/>
            <person name="Miyazaki A."/>
            <person name="Munoz-Torres E."/>
            <person name="Oguiza J.A."/>
            <person name="Ohm R."/>
            <person name="Olmedo M."/>
            <person name="Orejas M."/>
            <person name="Ortiz-Castellanos L."/>
            <person name="Pisabarro A.G."/>
            <person name="Rodriguez-Romero J."/>
            <person name="Ruiz-Herrera J."/>
            <person name="Ruiz-Vazquez R."/>
            <person name="Sanz C."/>
            <person name="Schackwitz W."/>
            <person name="Schmutz J."/>
            <person name="Shahriari M."/>
            <person name="Shelest E."/>
            <person name="Silva-Franco F."/>
            <person name="Soanes D."/>
            <person name="Syed K."/>
            <person name="Tagua V.G."/>
            <person name="Talbot N.J."/>
            <person name="Thon M."/>
            <person name="De Vries R.P."/>
            <person name="Wiebenga A."/>
            <person name="Yadav J.S."/>
            <person name="Braun E.L."/>
            <person name="Baker S."/>
            <person name="Garre V."/>
            <person name="Horwitz B."/>
            <person name="Torres-Martinez S."/>
            <person name="Idnurm A."/>
            <person name="Herrera-Estrella A."/>
            <person name="Gabaldon T."/>
            <person name="Grigoriev I.V."/>
        </authorList>
    </citation>
    <scope>NUCLEOTIDE SEQUENCE [LARGE SCALE GENOMIC DNA]</scope>
    <source>
        <strain evidence="2 3">CBS 277.49</strain>
    </source>
</reference>
<protein>
    <submittedName>
        <fullName evidence="2">Uncharacterized protein</fullName>
    </submittedName>
</protein>
<sequence>MPAVDKTQSSDMDRKYDIHTKHHQHRHEGENGQESETQDRNQLPGLLPPQALLSTPPPPLPSAEDSSTLLSPWWSEEAQAEPTDDLFDDGTASAEATNATSTSSSTTAAEFTAPPLDSSSLDSNIPTQEMDSSSHLQDEANKDLSILNISILSFGRSAPKESKDQWKERCLLLATTTELSKKKEGVSVQNELEEIFDKSKECSMVCFMRTSRELTKKPSFTLNPFYGTWISVAKTPARCKEHLLDAGEMTKKSFPDYYTMEVGEELSHSGEYVTKAVTKTFSPLQHLTQRYVDSWKDGSQQAFFSKFWSSMQKGDALYLVRDSTKRLFENALGHDKKPSDKK</sequence>
<feature type="compositionally biased region" description="Polar residues" evidence="1">
    <location>
        <begin position="117"/>
        <end position="135"/>
    </location>
</feature>
<feature type="region of interest" description="Disordered" evidence="1">
    <location>
        <begin position="1"/>
        <end position="137"/>
    </location>
</feature>
<gene>
    <name evidence="2" type="ORF">MUCCIDRAFT_82363</name>
</gene>
<feature type="compositionally biased region" description="Low complexity" evidence="1">
    <location>
        <begin position="42"/>
        <end position="54"/>
    </location>
</feature>
<name>A0A168K4C1_MUCCL</name>